<dbReference type="InterPro" id="IPR004136">
    <property type="entry name" value="NMO"/>
</dbReference>
<organism evidence="4 5">
    <name type="scientific">Tropicimonas isoalkanivorans</name>
    <dbReference type="NCBI Taxonomy" id="441112"/>
    <lineage>
        <taxon>Bacteria</taxon>
        <taxon>Pseudomonadati</taxon>
        <taxon>Pseudomonadota</taxon>
        <taxon>Alphaproteobacteria</taxon>
        <taxon>Rhodobacterales</taxon>
        <taxon>Roseobacteraceae</taxon>
        <taxon>Tropicimonas</taxon>
    </lineage>
</organism>
<dbReference type="InterPro" id="IPR013785">
    <property type="entry name" value="Aldolase_TIM"/>
</dbReference>
<dbReference type="OrthoDB" id="9778912at2"/>
<dbReference type="Pfam" id="PF03060">
    <property type="entry name" value="NMO"/>
    <property type="match status" value="2"/>
</dbReference>
<gene>
    <name evidence="4" type="ORF">SAMN04488094_103263</name>
</gene>
<reference evidence="4 5" key="1">
    <citation type="submission" date="2016-10" db="EMBL/GenBank/DDBJ databases">
        <authorList>
            <person name="de Groot N.N."/>
        </authorList>
    </citation>
    <scope>NUCLEOTIDE SEQUENCE [LARGE SCALE GENOMIC DNA]</scope>
    <source>
        <strain evidence="4 5">DSM 19548</strain>
    </source>
</reference>
<dbReference type="STRING" id="441112.SAMN04488094_103263"/>
<dbReference type="AlphaFoldDB" id="A0A1I1HS70"/>
<evidence type="ECO:0000256" key="1">
    <source>
        <dbReference type="ARBA" id="ARBA00022630"/>
    </source>
</evidence>
<keyword evidence="1" id="KW-0285">Flavoprotein</keyword>
<dbReference type="GO" id="GO:0018580">
    <property type="term" value="F:nitronate monooxygenase activity"/>
    <property type="evidence" value="ECO:0007669"/>
    <property type="project" value="InterPro"/>
</dbReference>
<dbReference type="PANTHER" id="PTHR32332:SF20">
    <property type="entry name" value="2-NITROPROPANE DIOXYGENASE-LIKE PROTEIN"/>
    <property type="match status" value="1"/>
</dbReference>
<dbReference type="Gene3D" id="3.20.20.70">
    <property type="entry name" value="Aldolase class I"/>
    <property type="match status" value="1"/>
</dbReference>
<evidence type="ECO:0000256" key="2">
    <source>
        <dbReference type="ARBA" id="ARBA00022643"/>
    </source>
</evidence>
<proteinExistence type="predicted"/>
<dbReference type="Proteomes" id="UP000198728">
    <property type="component" value="Unassembled WGS sequence"/>
</dbReference>
<dbReference type="SUPFAM" id="SSF51412">
    <property type="entry name" value="Inosine monophosphate dehydrogenase (IMPDH)"/>
    <property type="match status" value="1"/>
</dbReference>
<keyword evidence="5" id="KW-1185">Reference proteome</keyword>
<protein>
    <submittedName>
        <fullName evidence="4">Nitronate monooxygenase</fullName>
    </submittedName>
</protein>
<name>A0A1I1HS70_9RHOB</name>
<sequence length="335" mass="35440">MRDPIFRTEITRMLDIRHPILCGGLGPGVSDGAYVAAVVNAGGMGFVVSSGYDAPDEFERQLAICRERVGGRGFGVNLYISRQAGGIERVTDLLPLLKRHGVTCVETAGASPEPIVPVLKGMDIRILHKVPAIRYVATAERVGADAVIVVGQECGGHPGVYMIGSMVQAAQAPRATALPTIVAGGFATGRQLVSALAMGNAAMLMGSRMMVAEELWIDRKIKDFAVRSDGSEGMVVKKIFRDNHRVLGNDSARAVLALEAEGNTDFDSYRPHVVGGVTREAYRSGDPSTGMIDWGQAMGFADRVASVESIFDEIIDDASAAMAHLGTVQAGKAVA</sequence>
<dbReference type="PANTHER" id="PTHR32332">
    <property type="entry name" value="2-NITROPROPANE DIOXYGENASE"/>
    <property type="match status" value="1"/>
</dbReference>
<keyword evidence="3" id="KW-0560">Oxidoreductase</keyword>
<keyword evidence="2" id="KW-0288">FMN</keyword>
<dbReference type="RefSeq" id="WP_093360230.1">
    <property type="nucleotide sequence ID" value="NZ_FOLG01000003.1"/>
</dbReference>
<accession>A0A1I1HS70</accession>
<evidence type="ECO:0000313" key="5">
    <source>
        <dbReference type="Proteomes" id="UP000198728"/>
    </source>
</evidence>
<dbReference type="EMBL" id="FOLG01000003">
    <property type="protein sequence ID" value="SFC26711.1"/>
    <property type="molecule type" value="Genomic_DNA"/>
</dbReference>
<evidence type="ECO:0000313" key="4">
    <source>
        <dbReference type="EMBL" id="SFC26711.1"/>
    </source>
</evidence>
<evidence type="ECO:0000256" key="3">
    <source>
        <dbReference type="ARBA" id="ARBA00023002"/>
    </source>
</evidence>
<keyword evidence="4" id="KW-0503">Monooxygenase</keyword>
<dbReference type="CDD" id="cd04730">
    <property type="entry name" value="NPD_like"/>
    <property type="match status" value="1"/>
</dbReference>